<evidence type="ECO:0000313" key="2">
    <source>
        <dbReference type="EMBL" id="MBK4739119.1"/>
    </source>
</evidence>
<dbReference type="InterPro" id="IPR052340">
    <property type="entry name" value="RNase_Y/CdgJ"/>
</dbReference>
<dbReference type="PROSITE" id="PS51833">
    <property type="entry name" value="HDOD"/>
    <property type="match status" value="1"/>
</dbReference>
<reference evidence="2" key="1">
    <citation type="submission" date="2021-01" db="EMBL/GenBank/DDBJ databases">
        <title>Genome sequence of strain Noviherbaspirillum sp. DKR-6.</title>
        <authorList>
            <person name="Chaudhary D.K."/>
        </authorList>
    </citation>
    <scope>NUCLEOTIDE SEQUENCE</scope>
    <source>
        <strain evidence="2">DKR-6</strain>
    </source>
</reference>
<dbReference type="PANTHER" id="PTHR33525:SF4">
    <property type="entry name" value="CYCLIC DI-GMP PHOSPHODIESTERASE CDGJ"/>
    <property type="match status" value="1"/>
</dbReference>
<dbReference type="SUPFAM" id="SSF109604">
    <property type="entry name" value="HD-domain/PDEase-like"/>
    <property type="match status" value="1"/>
</dbReference>
<keyword evidence="3" id="KW-1185">Reference proteome</keyword>
<sequence length="294" mass="31608">MSTHSADARAVREELIVKLTAFDRLPAMAGTVTRIVRISADAQDAVPALSALLLKDAALSQRLLRLANSSVYRRPNAEPVTTLSRAIMVLGFHVIKTNALAMLLADGMRGRKGQHVRTELGLALAASVAARELTRHAPFEDIEEAIVAALFRNIGRLLVAAWDDALYEEIARLAATDGLTPRQASTQVLGCSYETLAEGVLRAWSIPETIIYALAPIHARVLKPAQSRAEWMQQVATFSATLAAALPAIDDPGYDLESEALLERFGAALNLDAGRLAVLSATAISESDALRMHV</sequence>
<name>A0A934WAJ0_9BURK</name>
<dbReference type="Gene3D" id="1.10.3210.10">
    <property type="entry name" value="Hypothetical protein af1432"/>
    <property type="match status" value="1"/>
</dbReference>
<dbReference type="EMBL" id="JAEPBG010000039">
    <property type="protein sequence ID" value="MBK4739119.1"/>
    <property type="molecule type" value="Genomic_DNA"/>
</dbReference>
<dbReference type="Pfam" id="PF08668">
    <property type="entry name" value="HDOD"/>
    <property type="match status" value="1"/>
</dbReference>
<proteinExistence type="predicted"/>
<evidence type="ECO:0000313" key="3">
    <source>
        <dbReference type="Proteomes" id="UP000622890"/>
    </source>
</evidence>
<dbReference type="PANTHER" id="PTHR33525">
    <property type="match status" value="1"/>
</dbReference>
<evidence type="ECO:0000259" key="1">
    <source>
        <dbReference type="PROSITE" id="PS51833"/>
    </source>
</evidence>
<gene>
    <name evidence="2" type="ORF">JJB74_31350</name>
</gene>
<dbReference type="AlphaFoldDB" id="A0A934WAJ0"/>
<dbReference type="InterPro" id="IPR013976">
    <property type="entry name" value="HDOD"/>
</dbReference>
<organism evidence="2 3">
    <name type="scientific">Noviherbaspirillum pedocola</name>
    <dbReference type="NCBI Taxonomy" id="2801341"/>
    <lineage>
        <taxon>Bacteria</taxon>
        <taxon>Pseudomonadati</taxon>
        <taxon>Pseudomonadota</taxon>
        <taxon>Betaproteobacteria</taxon>
        <taxon>Burkholderiales</taxon>
        <taxon>Oxalobacteraceae</taxon>
        <taxon>Noviherbaspirillum</taxon>
    </lineage>
</organism>
<protein>
    <submittedName>
        <fullName evidence="2">HDOD domain-containing protein</fullName>
    </submittedName>
</protein>
<comment type="caution">
    <text evidence="2">The sequence shown here is derived from an EMBL/GenBank/DDBJ whole genome shotgun (WGS) entry which is preliminary data.</text>
</comment>
<dbReference type="RefSeq" id="WP_200598488.1">
    <property type="nucleotide sequence ID" value="NZ_JAEPBG010000039.1"/>
</dbReference>
<feature type="domain" description="HDOD" evidence="1">
    <location>
        <begin position="25"/>
        <end position="220"/>
    </location>
</feature>
<dbReference type="Proteomes" id="UP000622890">
    <property type="component" value="Unassembled WGS sequence"/>
</dbReference>
<accession>A0A934WAJ0</accession>